<dbReference type="CDD" id="cd06186">
    <property type="entry name" value="NOX_Duox_like_FAD_NADP"/>
    <property type="match status" value="1"/>
</dbReference>
<dbReference type="InterPro" id="IPR013121">
    <property type="entry name" value="Fe_red_NAD-bd_6"/>
</dbReference>
<feature type="transmembrane region" description="Helical" evidence="6">
    <location>
        <begin position="292"/>
        <end position="312"/>
    </location>
</feature>
<feature type="transmembrane region" description="Helical" evidence="6">
    <location>
        <begin position="248"/>
        <end position="271"/>
    </location>
</feature>
<dbReference type="GeneID" id="25912918"/>
<protein>
    <recommendedName>
        <fullName evidence="12">FAD-binding FR-type domain-containing protein</fullName>
    </recommendedName>
</protein>
<feature type="domain" description="Ferric oxidoreductase" evidence="7">
    <location>
        <begin position="346"/>
        <end position="464"/>
    </location>
</feature>
<gene>
    <name evidence="10" type="ORF">SARC_12414</name>
</gene>
<proteinExistence type="predicted"/>
<dbReference type="STRING" id="667725.A0A0L0FG86"/>
<keyword evidence="5 6" id="KW-0472">Membrane</keyword>
<dbReference type="SFLD" id="SFLDS00052">
    <property type="entry name" value="Ferric_Reductase_Domain"/>
    <property type="match status" value="1"/>
</dbReference>
<evidence type="ECO:0000259" key="9">
    <source>
        <dbReference type="Pfam" id="PF08030"/>
    </source>
</evidence>
<evidence type="ECO:0000256" key="2">
    <source>
        <dbReference type="ARBA" id="ARBA00022692"/>
    </source>
</evidence>
<evidence type="ECO:0000313" key="11">
    <source>
        <dbReference type="Proteomes" id="UP000054560"/>
    </source>
</evidence>
<evidence type="ECO:0000256" key="5">
    <source>
        <dbReference type="ARBA" id="ARBA00023136"/>
    </source>
</evidence>
<dbReference type="Gene3D" id="3.40.50.80">
    <property type="entry name" value="Nucleotide-binding domain of ferredoxin-NADP reductase (FNR) module"/>
    <property type="match status" value="1"/>
</dbReference>
<dbReference type="InterPro" id="IPR013112">
    <property type="entry name" value="FAD-bd_8"/>
</dbReference>
<comment type="subcellular location">
    <subcellularLocation>
        <location evidence="1">Membrane</location>
        <topology evidence="1">Multi-pass membrane protein</topology>
    </subcellularLocation>
</comment>
<keyword evidence="11" id="KW-1185">Reference proteome</keyword>
<dbReference type="OrthoDB" id="167398at2759"/>
<feature type="domain" description="Ferric reductase NAD binding" evidence="9">
    <location>
        <begin position="595"/>
        <end position="795"/>
    </location>
</feature>
<evidence type="ECO:0000256" key="6">
    <source>
        <dbReference type="SAM" id="Phobius"/>
    </source>
</evidence>
<sequence length="813" mass="92444">MIHLNSIWKVDTGISSDHIQPDVISKNVEGLPKKVVMSWIVTVALVLISAIGFAIFAESPCMLADSTECEEAEESMSYWQLMMSGVENIPLIGLVVYTFAFPCVCITLMYALRFTLVLCSPRNQTMVAVGLALIAISLGTAAFLVWGDVWNETKEGFIVANAWGMFALSICLAATLMMIACRRLVSKWQRPIPSWTISIAFTFFFIPLCFLITVLFPQAKWNVANGFIRSKDVKTNDGWSFGPEDYKFSIYTEVLVLYLTIFTTCLAMALAKEYRASRLILKRALRLRSFRTTLGSSIAVLVYLALNVGWTYRFSVDSTSGKTVTKCYDTDMCSKINAVAHVAANLANLQISLLTLPIGRTNVFGKIMGVSWEASIKWHRFTGYLFLLFSTIHGALWMVQWAMRSDFTGTPEYMKKDLTNPMIFLVQCVMLVVFGVLTLPFFRRRFYEWFFVSHHFYVVVFVTVVWHAGRLWQLLLPAIGLVVIDQAIRLYRCTRDVGQSKITVYGDKFVRLDVSDLQGKTIGFTTMQFAYINIPAISTTQWHPITIGSSPAEDRITFYIKSLGHWSSSLTKLGGESPLVHLDFGYGTPPVFNDFENITFVCGGVGFTACMGFMRSLIYEPELYPNVKRVQIILSMREKTVLRMAEDTLTLLMNNKNDVASTVQIFLTGQGPEEPEDELDEHIFSRTKFSSTEFDHEMKEEKPPQKPEFDFEMNEEKLPQKPEFDFEMNEEKLPQKPEFDFEMNEEKLPQKSEIQKVNDFDQNNWSIEQGRPNLENIIFGDLVLACGTQKLIESARIVADNKGAVFHKERFIF</sequence>
<dbReference type="Pfam" id="PF01794">
    <property type="entry name" value="Ferric_reduct"/>
    <property type="match status" value="1"/>
</dbReference>
<evidence type="ECO:0000313" key="10">
    <source>
        <dbReference type="EMBL" id="KNC75053.1"/>
    </source>
</evidence>
<name>A0A0L0FG86_9EUKA</name>
<dbReference type="eggNOG" id="KOG0039">
    <property type="taxonomic scope" value="Eukaryota"/>
</dbReference>
<feature type="transmembrane region" description="Helical" evidence="6">
    <location>
        <begin position="89"/>
        <end position="112"/>
    </location>
</feature>
<feature type="transmembrane region" description="Helical" evidence="6">
    <location>
        <begin position="124"/>
        <end position="146"/>
    </location>
</feature>
<dbReference type="Pfam" id="PF08030">
    <property type="entry name" value="NAD_binding_6"/>
    <property type="match status" value="1"/>
</dbReference>
<evidence type="ECO:0008006" key="12">
    <source>
        <dbReference type="Google" id="ProtNLM"/>
    </source>
</evidence>
<evidence type="ECO:0000256" key="3">
    <source>
        <dbReference type="ARBA" id="ARBA00022989"/>
    </source>
</evidence>
<feature type="transmembrane region" description="Helical" evidence="6">
    <location>
        <begin position="449"/>
        <end position="468"/>
    </location>
</feature>
<feature type="transmembrane region" description="Helical" evidence="6">
    <location>
        <begin position="422"/>
        <end position="442"/>
    </location>
</feature>
<reference evidence="10 11" key="1">
    <citation type="submission" date="2011-02" db="EMBL/GenBank/DDBJ databases">
        <title>The Genome Sequence of Sphaeroforma arctica JP610.</title>
        <authorList>
            <consortium name="The Broad Institute Genome Sequencing Platform"/>
            <person name="Russ C."/>
            <person name="Cuomo C."/>
            <person name="Young S.K."/>
            <person name="Zeng Q."/>
            <person name="Gargeya S."/>
            <person name="Alvarado L."/>
            <person name="Berlin A."/>
            <person name="Chapman S.B."/>
            <person name="Chen Z."/>
            <person name="Freedman E."/>
            <person name="Gellesch M."/>
            <person name="Goldberg J."/>
            <person name="Griggs A."/>
            <person name="Gujja S."/>
            <person name="Heilman E."/>
            <person name="Heiman D."/>
            <person name="Howarth C."/>
            <person name="Mehta T."/>
            <person name="Neiman D."/>
            <person name="Pearson M."/>
            <person name="Roberts A."/>
            <person name="Saif S."/>
            <person name="Shea T."/>
            <person name="Shenoy N."/>
            <person name="Sisk P."/>
            <person name="Stolte C."/>
            <person name="Sykes S."/>
            <person name="White J."/>
            <person name="Yandava C."/>
            <person name="Burger G."/>
            <person name="Gray M.W."/>
            <person name="Holland P.W.H."/>
            <person name="King N."/>
            <person name="Lang F.B.F."/>
            <person name="Roger A.J."/>
            <person name="Ruiz-Trillo I."/>
            <person name="Haas B."/>
            <person name="Nusbaum C."/>
            <person name="Birren B."/>
        </authorList>
    </citation>
    <scope>NUCLEOTIDE SEQUENCE [LARGE SCALE GENOMIC DNA]</scope>
    <source>
        <strain evidence="10 11">JP610</strain>
    </source>
</reference>
<organism evidence="10 11">
    <name type="scientific">Sphaeroforma arctica JP610</name>
    <dbReference type="NCBI Taxonomy" id="667725"/>
    <lineage>
        <taxon>Eukaryota</taxon>
        <taxon>Ichthyosporea</taxon>
        <taxon>Ichthyophonida</taxon>
        <taxon>Sphaeroforma</taxon>
    </lineage>
</organism>
<feature type="transmembrane region" description="Helical" evidence="6">
    <location>
        <begin position="35"/>
        <end position="57"/>
    </location>
</feature>
<dbReference type="GO" id="GO:0005886">
    <property type="term" value="C:plasma membrane"/>
    <property type="evidence" value="ECO:0007669"/>
    <property type="project" value="TreeGrafter"/>
</dbReference>
<dbReference type="PANTHER" id="PTHR11972:SF69">
    <property type="entry name" value="FERRIC REDUCTION OXIDASE 6-RELATED"/>
    <property type="match status" value="1"/>
</dbReference>
<keyword evidence="4" id="KW-0560">Oxidoreductase</keyword>
<dbReference type="Proteomes" id="UP000054560">
    <property type="component" value="Unassembled WGS sequence"/>
</dbReference>
<evidence type="ECO:0000256" key="4">
    <source>
        <dbReference type="ARBA" id="ARBA00023002"/>
    </source>
</evidence>
<feature type="transmembrane region" description="Helical" evidence="6">
    <location>
        <begin position="381"/>
        <end position="402"/>
    </location>
</feature>
<keyword evidence="3 6" id="KW-1133">Transmembrane helix</keyword>
<dbReference type="InterPro" id="IPR039261">
    <property type="entry name" value="FNR_nucleotide-bd"/>
</dbReference>
<dbReference type="InterPro" id="IPR013130">
    <property type="entry name" value="Fe3_Rdtase_TM_dom"/>
</dbReference>
<evidence type="ECO:0000259" key="8">
    <source>
        <dbReference type="Pfam" id="PF08022"/>
    </source>
</evidence>
<dbReference type="EMBL" id="KQ243884">
    <property type="protein sequence ID" value="KNC75053.1"/>
    <property type="molecule type" value="Genomic_DNA"/>
</dbReference>
<feature type="transmembrane region" description="Helical" evidence="6">
    <location>
        <begin position="192"/>
        <end position="216"/>
    </location>
</feature>
<dbReference type="PANTHER" id="PTHR11972">
    <property type="entry name" value="NADPH OXIDASE"/>
    <property type="match status" value="1"/>
</dbReference>
<evidence type="ECO:0000259" key="7">
    <source>
        <dbReference type="Pfam" id="PF01794"/>
    </source>
</evidence>
<keyword evidence="2 6" id="KW-0812">Transmembrane</keyword>
<evidence type="ECO:0000256" key="1">
    <source>
        <dbReference type="ARBA" id="ARBA00004141"/>
    </source>
</evidence>
<dbReference type="InterPro" id="IPR050369">
    <property type="entry name" value="RBOH/FRE"/>
</dbReference>
<feature type="domain" description="FAD-binding 8" evidence="8">
    <location>
        <begin position="500"/>
        <end position="577"/>
    </location>
</feature>
<feature type="transmembrane region" description="Helical" evidence="6">
    <location>
        <begin position="158"/>
        <end position="180"/>
    </location>
</feature>
<dbReference type="RefSeq" id="XP_014148955.1">
    <property type="nucleotide sequence ID" value="XM_014293480.1"/>
</dbReference>
<dbReference type="Pfam" id="PF08022">
    <property type="entry name" value="FAD_binding_8"/>
    <property type="match status" value="1"/>
</dbReference>
<dbReference type="AlphaFoldDB" id="A0A0L0FG86"/>
<accession>A0A0L0FG86</accession>
<feature type="transmembrane region" description="Helical" evidence="6">
    <location>
        <begin position="338"/>
        <end position="360"/>
    </location>
</feature>
<dbReference type="SFLD" id="SFLDG01168">
    <property type="entry name" value="Ferric_reductase_subgroup_(FRE"/>
    <property type="match status" value="1"/>
</dbReference>
<dbReference type="GO" id="GO:0016491">
    <property type="term" value="F:oxidoreductase activity"/>
    <property type="evidence" value="ECO:0007669"/>
    <property type="project" value="UniProtKB-KW"/>
</dbReference>